<dbReference type="RefSeq" id="WP_006300354.1">
    <property type="nucleotide sequence ID" value="NZ_CM001022.1"/>
</dbReference>
<sequence length="64" mass="6793">MDLVLRGVVFLALTGVVALGLEFLDRVFDLGIARLLSLPVRAGIHTCTGIAASVIALVPLWTTF</sequence>
<keyword evidence="1" id="KW-0472">Membrane</keyword>
<evidence type="ECO:0000313" key="2">
    <source>
        <dbReference type="EMBL" id="EFQ23187.1"/>
    </source>
</evidence>
<dbReference type="AlphaFoldDB" id="E3CV30"/>
<proteinExistence type="predicted"/>
<keyword evidence="1" id="KW-0812">Transmembrane</keyword>
<evidence type="ECO:0000313" key="3">
    <source>
        <dbReference type="Proteomes" id="UP000005096"/>
    </source>
</evidence>
<dbReference type="HOGENOM" id="CLU_2857774_0_0_0"/>
<evidence type="ECO:0000256" key="1">
    <source>
        <dbReference type="SAM" id="Phobius"/>
    </source>
</evidence>
<organism evidence="2 3">
    <name type="scientific">Aminomonas paucivorans DSM 12260</name>
    <dbReference type="NCBI Taxonomy" id="584708"/>
    <lineage>
        <taxon>Bacteria</taxon>
        <taxon>Thermotogati</taxon>
        <taxon>Synergistota</taxon>
        <taxon>Synergistia</taxon>
        <taxon>Synergistales</taxon>
        <taxon>Synergistaceae</taxon>
        <taxon>Aminomonas</taxon>
    </lineage>
</organism>
<keyword evidence="1" id="KW-1133">Transmembrane helix</keyword>
<keyword evidence="3" id="KW-1185">Reference proteome</keyword>
<gene>
    <name evidence="2" type="ORF">Apau_0759</name>
</gene>
<dbReference type="Proteomes" id="UP000005096">
    <property type="component" value="Chromosome"/>
</dbReference>
<feature type="transmembrane region" description="Helical" evidence="1">
    <location>
        <begin position="42"/>
        <end position="61"/>
    </location>
</feature>
<reference evidence="2 3" key="1">
    <citation type="journal article" date="2010" name="Stand. Genomic Sci.">
        <title>Non-contiguous finished genome sequence of Aminomonas paucivorans type strain (GLU-3).</title>
        <authorList>
            <person name="Pitluck S."/>
            <person name="Yasawong M."/>
            <person name="Held B."/>
            <person name="Lapidus A."/>
            <person name="Nolan M."/>
            <person name="Copeland A."/>
            <person name="Lucas S."/>
            <person name="Del Rio T.G."/>
            <person name="Tice H."/>
            <person name="Cheng J.F."/>
            <person name="Chertkov O."/>
            <person name="Goodwin L."/>
            <person name="Tapia R."/>
            <person name="Han C."/>
            <person name="Liolios K."/>
            <person name="Ivanova N."/>
            <person name="Mavromatis K."/>
            <person name="Ovchinnikova G."/>
            <person name="Pati A."/>
            <person name="Chen A."/>
            <person name="Palaniappan K."/>
            <person name="Land M."/>
            <person name="Hauser L."/>
            <person name="Chang Y.J."/>
            <person name="Jeffries C.D."/>
            <person name="Pukall R."/>
            <person name="Spring S."/>
            <person name="Rohde M."/>
            <person name="Sikorski J."/>
            <person name="Goker M."/>
            <person name="Woyke T."/>
            <person name="Bristow J."/>
            <person name="Eisen J.A."/>
            <person name="Markowitz V."/>
            <person name="Hugenholtz P."/>
            <person name="Kyrpides N.C."/>
            <person name="Klenk H.P."/>
        </authorList>
    </citation>
    <scope>NUCLEOTIDE SEQUENCE [LARGE SCALE GENOMIC DNA]</scope>
    <source>
        <strain evidence="2 3">DSM 12260</strain>
    </source>
</reference>
<protein>
    <submittedName>
        <fullName evidence="2">Uncharacterized protein</fullName>
    </submittedName>
</protein>
<dbReference type="PaxDb" id="584708-Apau_0759"/>
<dbReference type="EMBL" id="CM001022">
    <property type="protein sequence ID" value="EFQ23187.1"/>
    <property type="molecule type" value="Genomic_DNA"/>
</dbReference>
<accession>E3CV30</accession>
<name>E3CV30_9BACT</name>